<dbReference type="AlphaFoldDB" id="A0AAV6R2U9"/>
<protein>
    <submittedName>
        <fullName evidence="2">Uncharacterized protein</fullName>
    </submittedName>
</protein>
<organism evidence="2 3">
    <name type="scientific">Solea senegalensis</name>
    <name type="common">Senegalese sole</name>
    <dbReference type="NCBI Taxonomy" id="28829"/>
    <lineage>
        <taxon>Eukaryota</taxon>
        <taxon>Metazoa</taxon>
        <taxon>Chordata</taxon>
        <taxon>Craniata</taxon>
        <taxon>Vertebrata</taxon>
        <taxon>Euteleostomi</taxon>
        <taxon>Actinopterygii</taxon>
        <taxon>Neopterygii</taxon>
        <taxon>Teleostei</taxon>
        <taxon>Neoteleostei</taxon>
        <taxon>Acanthomorphata</taxon>
        <taxon>Carangaria</taxon>
        <taxon>Pleuronectiformes</taxon>
        <taxon>Pleuronectoidei</taxon>
        <taxon>Soleidae</taxon>
        <taxon>Solea</taxon>
    </lineage>
</organism>
<name>A0AAV6R2U9_SOLSE</name>
<evidence type="ECO:0000313" key="3">
    <source>
        <dbReference type="Proteomes" id="UP000693946"/>
    </source>
</evidence>
<accession>A0AAV6R2U9</accession>
<feature type="compositionally biased region" description="Basic and acidic residues" evidence="1">
    <location>
        <begin position="16"/>
        <end position="27"/>
    </location>
</feature>
<evidence type="ECO:0000256" key="1">
    <source>
        <dbReference type="SAM" id="MobiDB-lite"/>
    </source>
</evidence>
<gene>
    <name evidence="2" type="ORF">JOB18_045751</name>
</gene>
<dbReference type="Proteomes" id="UP000693946">
    <property type="component" value="Linkage Group LG21"/>
</dbReference>
<proteinExistence type="predicted"/>
<comment type="caution">
    <text evidence="2">The sequence shown here is derived from an EMBL/GenBank/DDBJ whole genome shotgun (WGS) entry which is preliminary data.</text>
</comment>
<keyword evidence="3" id="KW-1185">Reference proteome</keyword>
<dbReference type="EMBL" id="JAGKHQ010000014">
    <property type="protein sequence ID" value="KAG7499676.1"/>
    <property type="molecule type" value="Genomic_DNA"/>
</dbReference>
<evidence type="ECO:0000313" key="2">
    <source>
        <dbReference type="EMBL" id="KAG7499676.1"/>
    </source>
</evidence>
<sequence length="117" mass="12847">MFDIKGGQKKKKKKKEKEEKEKKERGFTSETSTPTSVELRKNLFQNGCFVFPMNSTKYVSGGKTSCGAADVVGGVVQQLQVGQGADVSAASRFCDEDNLTIIINAERLIMQLAQHSN</sequence>
<reference evidence="2 3" key="1">
    <citation type="journal article" date="2021" name="Sci. Rep.">
        <title>Chromosome anchoring in Senegalese sole (Solea senegalensis) reveals sex-associated markers and genome rearrangements in flatfish.</title>
        <authorList>
            <person name="Guerrero-Cozar I."/>
            <person name="Gomez-Garrido J."/>
            <person name="Berbel C."/>
            <person name="Martinez-Blanch J.F."/>
            <person name="Alioto T."/>
            <person name="Claros M.G."/>
            <person name="Gagnaire P.A."/>
            <person name="Manchado M."/>
        </authorList>
    </citation>
    <scope>NUCLEOTIDE SEQUENCE [LARGE SCALE GENOMIC DNA]</scope>
    <source>
        <strain evidence="2">Sse05_10M</strain>
    </source>
</reference>
<feature type="region of interest" description="Disordered" evidence="1">
    <location>
        <begin position="1"/>
        <end position="35"/>
    </location>
</feature>